<proteinExistence type="predicted"/>
<accession>A0ACA9LW18</accession>
<keyword evidence="2" id="KW-1185">Reference proteome</keyword>
<comment type="caution">
    <text evidence="1">The sequence shown here is derived from an EMBL/GenBank/DDBJ whole genome shotgun (WGS) entry which is preliminary data.</text>
</comment>
<sequence>MSLIQDISSEVFSNTPKSPKSPSLQRFERQLGGHSKLMAINDGSMIVKPCNEIERDFYELSYNSSLLEQQEEYINEEETNNASVNAQVFRENMNISGVEDILNIFV</sequence>
<evidence type="ECO:0000313" key="2">
    <source>
        <dbReference type="Proteomes" id="UP000789525"/>
    </source>
</evidence>
<reference evidence="1" key="1">
    <citation type="submission" date="2021-06" db="EMBL/GenBank/DDBJ databases">
        <authorList>
            <person name="Kallberg Y."/>
            <person name="Tangrot J."/>
            <person name="Rosling A."/>
        </authorList>
    </citation>
    <scope>NUCLEOTIDE SEQUENCE</scope>
    <source>
        <strain evidence="1">CL356</strain>
    </source>
</reference>
<feature type="non-terminal residue" evidence="1">
    <location>
        <position position="106"/>
    </location>
</feature>
<dbReference type="EMBL" id="CAJVPT010008655">
    <property type="protein sequence ID" value="CAG8554255.1"/>
    <property type="molecule type" value="Genomic_DNA"/>
</dbReference>
<name>A0ACA9LW18_9GLOM</name>
<evidence type="ECO:0000313" key="1">
    <source>
        <dbReference type="EMBL" id="CAG8554255.1"/>
    </source>
</evidence>
<gene>
    <name evidence="1" type="ORF">ACOLOM_LOCUS4978</name>
</gene>
<protein>
    <submittedName>
        <fullName evidence="1">12261_t:CDS:1</fullName>
    </submittedName>
</protein>
<dbReference type="Proteomes" id="UP000789525">
    <property type="component" value="Unassembled WGS sequence"/>
</dbReference>
<organism evidence="1 2">
    <name type="scientific">Acaulospora colombiana</name>
    <dbReference type="NCBI Taxonomy" id="27376"/>
    <lineage>
        <taxon>Eukaryota</taxon>
        <taxon>Fungi</taxon>
        <taxon>Fungi incertae sedis</taxon>
        <taxon>Mucoromycota</taxon>
        <taxon>Glomeromycotina</taxon>
        <taxon>Glomeromycetes</taxon>
        <taxon>Diversisporales</taxon>
        <taxon>Acaulosporaceae</taxon>
        <taxon>Acaulospora</taxon>
    </lineage>
</organism>